<evidence type="ECO:0000313" key="2">
    <source>
        <dbReference type="Proteomes" id="UP000828941"/>
    </source>
</evidence>
<sequence>MDNDRANHIATSDQSITGPEYYKTARLSPLSLKYYGLCLLKGNYKVKLHFAEIQYRNGQTLSSIGRRIFDVSIQILNIMEEAGGAGKGITKEFNVDVNDSTLEIHLYWAGKGTTAVPSRGVYGPLISAITVTPKFKLPSKGLKTQATIGIAVASCVLLILIQMIIVLREKGFIGGENPKDKGTIEVQNEEKVALLPCRSSFMLNDSEDIAWFQGLLLDGTVIAVKQLSSKSRQGNREFVNEIGMTTALQHPNLVKLYGCCIEGNQLLLTYEYMENNCLARALFAKLDEDENTHISTRIAGTIGHENAEIGTVMHQLVAFRPSMSTVVSMLEGKTPVQAPISKHNDMSYDPSFKAFETISLDSQTVPSSAYSQENQKQRIKSMDAQWVDSSTSLPSANDHYSSPSRLLQDSGVL</sequence>
<gene>
    <name evidence="1" type="ORF">L6164_022694</name>
</gene>
<keyword evidence="2" id="KW-1185">Reference proteome</keyword>
<protein>
    <submittedName>
        <fullName evidence="1">Uncharacterized protein</fullName>
    </submittedName>
</protein>
<dbReference type="EMBL" id="CM039434">
    <property type="protein sequence ID" value="KAI4323058.1"/>
    <property type="molecule type" value="Genomic_DNA"/>
</dbReference>
<dbReference type="Proteomes" id="UP000828941">
    <property type="component" value="Chromosome 9"/>
</dbReference>
<accession>A0ACB9MHB1</accession>
<comment type="caution">
    <text evidence="1">The sequence shown here is derived from an EMBL/GenBank/DDBJ whole genome shotgun (WGS) entry which is preliminary data.</text>
</comment>
<organism evidence="1 2">
    <name type="scientific">Bauhinia variegata</name>
    <name type="common">Purple orchid tree</name>
    <name type="synonym">Phanera variegata</name>
    <dbReference type="NCBI Taxonomy" id="167791"/>
    <lineage>
        <taxon>Eukaryota</taxon>
        <taxon>Viridiplantae</taxon>
        <taxon>Streptophyta</taxon>
        <taxon>Embryophyta</taxon>
        <taxon>Tracheophyta</taxon>
        <taxon>Spermatophyta</taxon>
        <taxon>Magnoliopsida</taxon>
        <taxon>eudicotyledons</taxon>
        <taxon>Gunneridae</taxon>
        <taxon>Pentapetalae</taxon>
        <taxon>rosids</taxon>
        <taxon>fabids</taxon>
        <taxon>Fabales</taxon>
        <taxon>Fabaceae</taxon>
        <taxon>Cercidoideae</taxon>
        <taxon>Cercideae</taxon>
        <taxon>Bauhiniinae</taxon>
        <taxon>Bauhinia</taxon>
    </lineage>
</organism>
<evidence type="ECO:0000313" key="1">
    <source>
        <dbReference type="EMBL" id="KAI4323058.1"/>
    </source>
</evidence>
<proteinExistence type="predicted"/>
<name>A0ACB9MHB1_BAUVA</name>
<reference evidence="1 2" key="1">
    <citation type="journal article" date="2022" name="DNA Res.">
        <title>Chromosomal-level genome assembly of the orchid tree Bauhinia variegata (Leguminosae; Cercidoideae) supports the allotetraploid origin hypothesis of Bauhinia.</title>
        <authorList>
            <person name="Zhong Y."/>
            <person name="Chen Y."/>
            <person name="Zheng D."/>
            <person name="Pang J."/>
            <person name="Liu Y."/>
            <person name="Luo S."/>
            <person name="Meng S."/>
            <person name="Qian L."/>
            <person name="Wei D."/>
            <person name="Dai S."/>
            <person name="Zhou R."/>
        </authorList>
    </citation>
    <scope>NUCLEOTIDE SEQUENCE [LARGE SCALE GENOMIC DNA]</scope>
    <source>
        <strain evidence="1">BV-YZ2020</strain>
    </source>
</reference>